<feature type="compositionally biased region" description="Basic and acidic residues" evidence="5">
    <location>
        <begin position="571"/>
        <end position="589"/>
    </location>
</feature>
<comment type="subcellular location">
    <subcellularLocation>
        <location evidence="1">Cytoplasm</location>
    </subcellularLocation>
</comment>
<feature type="domain" description="HTH OST-type" evidence="7">
    <location>
        <begin position="94"/>
        <end position="167"/>
    </location>
</feature>
<gene>
    <name evidence="8" type="ORF">BSL78_26712</name>
</gene>
<protein>
    <submittedName>
        <fullName evidence="8">Putative tudor domain-containing protein 5</fullName>
    </submittedName>
</protein>
<dbReference type="OrthoDB" id="10052065at2759"/>
<feature type="region of interest" description="Disordered" evidence="5">
    <location>
        <begin position="464"/>
        <end position="487"/>
    </location>
</feature>
<reference evidence="8 9" key="1">
    <citation type="journal article" date="2017" name="PLoS Biol.">
        <title>The sea cucumber genome provides insights into morphological evolution and visceral regeneration.</title>
        <authorList>
            <person name="Zhang X."/>
            <person name="Sun L."/>
            <person name="Yuan J."/>
            <person name="Sun Y."/>
            <person name="Gao Y."/>
            <person name="Zhang L."/>
            <person name="Li S."/>
            <person name="Dai H."/>
            <person name="Hamel J.F."/>
            <person name="Liu C."/>
            <person name="Yu Y."/>
            <person name="Liu S."/>
            <person name="Lin W."/>
            <person name="Guo K."/>
            <person name="Jin S."/>
            <person name="Xu P."/>
            <person name="Storey K.B."/>
            <person name="Huan P."/>
            <person name="Zhang T."/>
            <person name="Zhou Y."/>
            <person name="Zhang J."/>
            <person name="Lin C."/>
            <person name="Li X."/>
            <person name="Xing L."/>
            <person name="Huo D."/>
            <person name="Sun M."/>
            <person name="Wang L."/>
            <person name="Mercier A."/>
            <person name="Li F."/>
            <person name="Yang H."/>
            <person name="Xiang J."/>
        </authorList>
    </citation>
    <scope>NUCLEOTIDE SEQUENCE [LARGE SCALE GENOMIC DNA]</scope>
    <source>
        <strain evidence="8">Shaxun</strain>
        <tissue evidence="8">Muscle</tissue>
    </source>
</reference>
<evidence type="ECO:0000256" key="5">
    <source>
        <dbReference type="SAM" id="MobiDB-lite"/>
    </source>
</evidence>
<keyword evidence="2" id="KW-0963">Cytoplasm</keyword>
<dbReference type="PANTHER" id="PTHR22948:SF76">
    <property type="entry name" value="FI20010P1-RELATED"/>
    <property type="match status" value="1"/>
</dbReference>
<dbReference type="GO" id="GO:0030154">
    <property type="term" value="P:cell differentiation"/>
    <property type="evidence" value="ECO:0007669"/>
    <property type="project" value="UniProtKB-ARBA"/>
</dbReference>
<dbReference type="CDD" id="cd08824">
    <property type="entry name" value="LOTUS"/>
    <property type="match status" value="1"/>
</dbReference>
<keyword evidence="9" id="KW-1185">Reference proteome</keyword>
<dbReference type="AlphaFoldDB" id="A0A2G8JL22"/>
<evidence type="ECO:0000256" key="1">
    <source>
        <dbReference type="ARBA" id="ARBA00004496"/>
    </source>
</evidence>
<dbReference type="Proteomes" id="UP000230750">
    <property type="component" value="Unassembled WGS sequence"/>
</dbReference>
<dbReference type="Gene3D" id="2.30.30.140">
    <property type="match status" value="1"/>
</dbReference>
<dbReference type="GO" id="GO:0007283">
    <property type="term" value="P:spermatogenesis"/>
    <property type="evidence" value="ECO:0007669"/>
    <property type="project" value="UniProtKB-KW"/>
</dbReference>
<dbReference type="GO" id="GO:0005737">
    <property type="term" value="C:cytoplasm"/>
    <property type="evidence" value="ECO:0007669"/>
    <property type="project" value="UniProtKB-SubCell"/>
</dbReference>
<dbReference type="SMART" id="SM00333">
    <property type="entry name" value="TUDOR"/>
    <property type="match status" value="1"/>
</dbReference>
<keyword evidence="3" id="KW-0677">Repeat</keyword>
<dbReference type="PANTHER" id="PTHR22948">
    <property type="entry name" value="TUDOR DOMAIN CONTAINING PROTEIN"/>
    <property type="match status" value="1"/>
</dbReference>
<comment type="caution">
    <text evidence="8">The sequence shown here is derived from an EMBL/GenBank/DDBJ whole genome shotgun (WGS) entry which is preliminary data.</text>
</comment>
<dbReference type="InterPro" id="IPR002999">
    <property type="entry name" value="Tudor"/>
</dbReference>
<keyword evidence="4" id="KW-0744">Spermatogenesis</keyword>
<dbReference type="Pfam" id="PF00567">
    <property type="entry name" value="TUDOR"/>
    <property type="match status" value="1"/>
</dbReference>
<dbReference type="PROSITE" id="PS51644">
    <property type="entry name" value="HTH_OST"/>
    <property type="match status" value="2"/>
</dbReference>
<sequence>MLRMNLEFSVDNIRNIIHTRAVAECIKKLTGKPLKIFAMGYFSVVELVSAMPDVVTVVREDTSDWKLYDARKKKNEPRLEPSFQDDDFNSEDNTLEEVKASLRELLEDFKDGILLEDLQSAYERKYSRILPLQRLGFHDIDSLVLLIPDVVKVVYKGHGKVYAFAERETQGIPKYDSKMAILCSLPQDAVGFGYKYRDSEMPLLDQYFEVYVSSVCTPHKMTIQLRDKEQNTALEELMDDLEAIYKYPEGERYFFPTSMIAVNQLCCALYLEDNNWHRAIITGVIDNDFVEVNYIDYGSTLQVPKSCLRLLKACFLKLPAAALDAKLANVEPLEDKWSSASRDRLLELTSEKPLIAYCTEIKNKVLSLFLCDTTTESDIHINDLLVQEEYARFAIPKTSQTPSQGSEGTFQNISGFDPSDFVTTIEQIPGLDQVSEGSHDEYPNQIYPTDGDASGIAFHQVTEAGDHNDEEEEDEDKETQERNEEEDEAMIAQMNEELEEMGGDSQSDSEDMEEIEENNLNLEDILLTMKFLEGRRKRLLAVLSSDEGVNAVDDLDETETLIRHFEERKTKIGQRKSKEQDVITSKPEEFLPVEPTRSSQLQSEQPGTIPEAAVSSNQEVFSSSKAEDEEVSYNVDNRYGHEESDLDTEDQTTKSRDIDEHVDNVGEASTTKVEHDEHEFPILESQETEQSILEKLPSKPVVDPATLKDLGQMLRSSLKISAEPFRSKQTAAISPFRRPVAHLPTSPSAFLDNRDTMQNVNTGQQGSYQTDSVMEQQIGINETYDQMLPVSEQSLYEHQSHGYQGQYVTPAFVEGHEYYIGMGRGLPLPQTNPQLNNPGYSNTVLREPQLYGETLHNNPMNAPDIPRIEPTKMDPGGLKNPHMGYSMPGGGPPRLIMSGPRFDGSGRNGIPGMGSQIVRHQGVQQFYSGGLEMRHPKPMQPPMRNPAPPMIRGMRVPGPPSVIRFQNPGAQALPAFHLSGPSNFNSMAGSIPFPPTGVNNTPNQIQHGLGGMNNMYGAPPPFNVGNRMYATGVMGRGMGRGT</sequence>
<evidence type="ECO:0000313" key="9">
    <source>
        <dbReference type="Proteomes" id="UP000230750"/>
    </source>
</evidence>
<dbReference type="InterPro" id="IPR050621">
    <property type="entry name" value="Tudor_domain_containing"/>
</dbReference>
<feature type="compositionally biased region" description="Polar residues" evidence="5">
    <location>
        <begin position="614"/>
        <end position="624"/>
    </location>
</feature>
<dbReference type="InterPro" id="IPR041966">
    <property type="entry name" value="LOTUS-like"/>
</dbReference>
<keyword evidence="4" id="KW-0221">Differentiation</keyword>
<dbReference type="Gene3D" id="3.30.420.610">
    <property type="entry name" value="LOTUS domain-like"/>
    <property type="match status" value="2"/>
</dbReference>
<dbReference type="InterPro" id="IPR025605">
    <property type="entry name" value="OST-HTH/LOTUS_dom"/>
</dbReference>
<dbReference type="PROSITE" id="PS50304">
    <property type="entry name" value="TUDOR"/>
    <property type="match status" value="1"/>
</dbReference>
<evidence type="ECO:0000256" key="4">
    <source>
        <dbReference type="ARBA" id="ARBA00022871"/>
    </source>
</evidence>
<name>A0A2G8JL22_STIJA</name>
<feature type="domain" description="Tudor" evidence="6">
    <location>
        <begin position="259"/>
        <end position="318"/>
    </location>
</feature>
<evidence type="ECO:0000256" key="3">
    <source>
        <dbReference type="ARBA" id="ARBA00022737"/>
    </source>
</evidence>
<feature type="compositionally biased region" description="Acidic residues" evidence="5">
    <location>
        <begin position="468"/>
        <end position="487"/>
    </location>
</feature>
<dbReference type="SUPFAM" id="SSF63748">
    <property type="entry name" value="Tudor/PWWP/MBT"/>
    <property type="match status" value="1"/>
</dbReference>
<evidence type="ECO:0000256" key="2">
    <source>
        <dbReference type="ARBA" id="ARBA00022490"/>
    </source>
</evidence>
<proteinExistence type="predicted"/>
<dbReference type="Pfam" id="PF12872">
    <property type="entry name" value="OST-HTH"/>
    <property type="match status" value="2"/>
</dbReference>
<evidence type="ECO:0000313" key="8">
    <source>
        <dbReference type="EMBL" id="PIK36454.1"/>
    </source>
</evidence>
<dbReference type="InterPro" id="IPR035437">
    <property type="entry name" value="SNase_OB-fold_sf"/>
</dbReference>
<accession>A0A2G8JL22</accession>
<evidence type="ECO:0000259" key="7">
    <source>
        <dbReference type="PROSITE" id="PS51644"/>
    </source>
</evidence>
<feature type="domain" description="HTH OST-type" evidence="7">
    <location>
        <begin position="1"/>
        <end position="71"/>
    </location>
</feature>
<feature type="region of interest" description="Disordered" evidence="5">
    <location>
        <begin position="571"/>
        <end position="658"/>
    </location>
</feature>
<dbReference type="Gene3D" id="2.40.50.90">
    <property type="match status" value="1"/>
</dbReference>
<dbReference type="EMBL" id="MRZV01001672">
    <property type="protein sequence ID" value="PIK36454.1"/>
    <property type="molecule type" value="Genomic_DNA"/>
</dbReference>
<feature type="compositionally biased region" description="Polar residues" evidence="5">
    <location>
        <begin position="596"/>
        <end position="606"/>
    </location>
</feature>
<evidence type="ECO:0000259" key="6">
    <source>
        <dbReference type="PROSITE" id="PS50304"/>
    </source>
</evidence>
<organism evidence="8 9">
    <name type="scientific">Stichopus japonicus</name>
    <name type="common">Sea cucumber</name>
    <dbReference type="NCBI Taxonomy" id="307972"/>
    <lineage>
        <taxon>Eukaryota</taxon>
        <taxon>Metazoa</taxon>
        <taxon>Echinodermata</taxon>
        <taxon>Eleutherozoa</taxon>
        <taxon>Echinozoa</taxon>
        <taxon>Holothuroidea</taxon>
        <taxon>Aspidochirotacea</taxon>
        <taxon>Aspidochirotida</taxon>
        <taxon>Stichopodidae</taxon>
        <taxon>Apostichopus</taxon>
    </lineage>
</organism>
<dbReference type="STRING" id="307972.A0A2G8JL22"/>